<dbReference type="PROSITE" id="PS50102">
    <property type="entry name" value="RRM"/>
    <property type="match status" value="1"/>
</dbReference>
<dbReference type="InterPro" id="IPR012677">
    <property type="entry name" value="Nucleotide-bd_a/b_plait_sf"/>
</dbReference>
<dbReference type="OrthoDB" id="19742at2759"/>
<dbReference type="EMBL" id="AZIM01100788">
    <property type="protein sequence ID" value="ETE55796.1"/>
    <property type="molecule type" value="Genomic_DNA"/>
</dbReference>
<accession>V8N1K4</accession>
<reference evidence="5 6" key="1">
    <citation type="journal article" date="2013" name="Proc. Natl. Acad. Sci. U.S.A.">
        <title>The king cobra genome reveals dynamic gene evolution and adaptation in the snake venom system.</title>
        <authorList>
            <person name="Vonk F.J."/>
            <person name="Casewell N.R."/>
            <person name="Henkel C.V."/>
            <person name="Heimberg A.M."/>
            <person name="Jansen H.J."/>
            <person name="McCleary R.J."/>
            <person name="Kerkkamp H.M."/>
            <person name="Vos R.A."/>
            <person name="Guerreiro I."/>
            <person name="Calvete J.J."/>
            <person name="Wuster W."/>
            <person name="Woods A.E."/>
            <person name="Logan J.M."/>
            <person name="Harrison R.A."/>
            <person name="Castoe T.A."/>
            <person name="de Koning A.P."/>
            <person name="Pollock D.D."/>
            <person name="Yandell M."/>
            <person name="Calderon D."/>
            <person name="Renjifo C."/>
            <person name="Currier R.B."/>
            <person name="Salgado D."/>
            <person name="Pla D."/>
            <person name="Sanz L."/>
            <person name="Hyder A.S."/>
            <person name="Ribeiro J.M."/>
            <person name="Arntzen J.W."/>
            <person name="van den Thillart G.E."/>
            <person name="Boetzer M."/>
            <person name="Pirovano W."/>
            <person name="Dirks R.P."/>
            <person name="Spaink H.P."/>
            <person name="Duboule D."/>
            <person name="McGlinn E."/>
            <person name="Kini R.M."/>
            <person name="Richardson M.K."/>
        </authorList>
    </citation>
    <scope>NUCLEOTIDE SEQUENCE</scope>
    <source>
        <tissue evidence="5">Blood</tissue>
    </source>
</reference>
<dbReference type="SUPFAM" id="SSF54928">
    <property type="entry name" value="RNA-binding domain, RBD"/>
    <property type="match status" value="1"/>
</dbReference>
<evidence type="ECO:0000313" key="5">
    <source>
        <dbReference type="EMBL" id="ETE55796.1"/>
    </source>
</evidence>
<protein>
    <submittedName>
        <fullName evidence="5">Polyadenylate-binding protein 1-B</fullName>
    </submittedName>
</protein>
<dbReference type="InterPro" id="IPR000504">
    <property type="entry name" value="RRM_dom"/>
</dbReference>
<dbReference type="GO" id="GO:0003723">
    <property type="term" value="F:RNA binding"/>
    <property type="evidence" value="ECO:0007669"/>
    <property type="project" value="UniProtKB-UniRule"/>
</dbReference>
<keyword evidence="2 3" id="KW-0694">RNA-binding</keyword>
<sequence length="55" mass="6208">MASLYVGDLHPDVTEAMLYEKFSPAGPILSIRVCRDMITRRSLGYAYVNFQQPAD</sequence>
<dbReference type="Proteomes" id="UP000018936">
    <property type="component" value="Unassembled WGS sequence"/>
</dbReference>
<keyword evidence="1" id="KW-0677">Repeat</keyword>
<comment type="caution">
    <text evidence="5">The sequence shown here is derived from an EMBL/GenBank/DDBJ whole genome shotgun (WGS) entry which is preliminary data.</text>
</comment>
<dbReference type="AlphaFoldDB" id="V8N1K4"/>
<proteinExistence type="predicted"/>
<name>V8N1K4_OPHHA</name>
<feature type="non-terminal residue" evidence="5">
    <location>
        <position position="1"/>
    </location>
</feature>
<feature type="non-terminal residue" evidence="5">
    <location>
        <position position="55"/>
    </location>
</feature>
<evidence type="ECO:0000313" key="6">
    <source>
        <dbReference type="Proteomes" id="UP000018936"/>
    </source>
</evidence>
<keyword evidence="6" id="KW-1185">Reference proteome</keyword>
<organism evidence="5 6">
    <name type="scientific">Ophiophagus hannah</name>
    <name type="common">King cobra</name>
    <name type="synonym">Naja hannah</name>
    <dbReference type="NCBI Taxonomy" id="8665"/>
    <lineage>
        <taxon>Eukaryota</taxon>
        <taxon>Metazoa</taxon>
        <taxon>Chordata</taxon>
        <taxon>Craniata</taxon>
        <taxon>Vertebrata</taxon>
        <taxon>Euteleostomi</taxon>
        <taxon>Lepidosauria</taxon>
        <taxon>Squamata</taxon>
        <taxon>Bifurcata</taxon>
        <taxon>Unidentata</taxon>
        <taxon>Episquamata</taxon>
        <taxon>Toxicofera</taxon>
        <taxon>Serpentes</taxon>
        <taxon>Colubroidea</taxon>
        <taxon>Elapidae</taxon>
        <taxon>Elapinae</taxon>
        <taxon>Ophiophagus</taxon>
    </lineage>
</organism>
<dbReference type="Pfam" id="PF00076">
    <property type="entry name" value="RRM_1"/>
    <property type="match status" value="1"/>
</dbReference>
<dbReference type="PANTHER" id="PTHR24012">
    <property type="entry name" value="RNA BINDING PROTEIN"/>
    <property type="match status" value="1"/>
</dbReference>
<evidence type="ECO:0000256" key="1">
    <source>
        <dbReference type="ARBA" id="ARBA00022737"/>
    </source>
</evidence>
<evidence type="ECO:0000256" key="3">
    <source>
        <dbReference type="PROSITE-ProRule" id="PRU00176"/>
    </source>
</evidence>
<gene>
    <name evidence="5" type="primary">pabpc1-b</name>
    <name evidence="5" type="ORF">L345_18495</name>
</gene>
<feature type="domain" description="RRM" evidence="4">
    <location>
        <begin position="2"/>
        <end position="55"/>
    </location>
</feature>
<evidence type="ECO:0000259" key="4">
    <source>
        <dbReference type="PROSITE" id="PS50102"/>
    </source>
</evidence>
<dbReference type="InterPro" id="IPR035979">
    <property type="entry name" value="RBD_domain_sf"/>
</dbReference>
<dbReference type="Gene3D" id="3.30.70.330">
    <property type="match status" value="1"/>
</dbReference>
<evidence type="ECO:0000256" key="2">
    <source>
        <dbReference type="ARBA" id="ARBA00022884"/>
    </source>
</evidence>